<name>A0A9P0NRM0_ACAOB</name>
<reference evidence="1" key="1">
    <citation type="submission" date="2022-03" db="EMBL/GenBank/DDBJ databases">
        <authorList>
            <person name="Sayadi A."/>
        </authorList>
    </citation>
    <scope>NUCLEOTIDE SEQUENCE</scope>
</reference>
<dbReference type="EMBL" id="CAKOFQ010006651">
    <property type="protein sequence ID" value="CAH1953376.1"/>
    <property type="molecule type" value="Genomic_DNA"/>
</dbReference>
<dbReference type="AlphaFoldDB" id="A0A9P0NRM0"/>
<proteinExistence type="predicted"/>
<organism evidence="1 2">
    <name type="scientific">Acanthoscelides obtectus</name>
    <name type="common">Bean weevil</name>
    <name type="synonym">Bruchus obtectus</name>
    <dbReference type="NCBI Taxonomy" id="200917"/>
    <lineage>
        <taxon>Eukaryota</taxon>
        <taxon>Metazoa</taxon>
        <taxon>Ecdysozoa</taxon>
        <taxon>Arthropoda</taxon>
        <taxon>Hexapoda</taxon>
        <taxon>Insecta</taxon>
        <taxon>Pterygota</taxon>
        <taxon>Neoptera</taxon>
        <taxon>Endopterygota</taxon>
        <taxon>Coleoptera</taxon>
        <taxon>Polyphaga</taxon>
        <taxon>Cucujiformia</taxon>
        <taxon>Chrysomeloidea</taxon>
        <taxon>Chrysomelidae</taxon>
        <taxon>Bruchinae</taxon>
        <taxon>Bruchini</taxon>
        <taxon>Acanthoscelides</taxon>
    </lineage>
</organism>
<dbReference type="Proteomes" id="UP001152888">
    <property type="component" value="Unassembled WGS sequence"/>
</dbReference>
<gene>
    <name evidence="1" type="ORF">ACAOBT_LOCUS8</name>
</gene>
<keyword evidence="2" id="KW-1185">Reference proteome</keyword>
<evidence type="ECO:0000313" key="2">
    <source>
        <dbReference type="Proteomes" id="UP001152888"/>
    </source>
</evidence>
<protein>
    <submittedName>
        <fullName evidence="1">Uncharacterized protein</fullName>
    </submittedName>
</protein>
<sequence length="74" mass="8922">MSIECHWSLLCQHDIQHASLHILLQHHLAGIDLYRNYRCWVATPYHHHTYLQMLLQKDKTTPSPQRKSERQHRA</sequence>
<comment type="caution">
    <text evidence="1">The sequence shown here is derived from an EMBL/GenBank/DDBJ whole genome shotgun (WGS) entry which is preliminary data.</text>
</comment>
<evidence type="ECO:0000313" key="1">
    <source>
        <dbReference type="EMBL" id="CAH1953376.1"/>
    </source>
</evidence>
<accession>A0A9P0NRM0</accession>